<dbReference type="STRING" id="1071918.SAMN05421544_11045"/>
<name>A0A1G7D8A7_9FLAO</name>
<dbReference type="OrthoDB" id="1405967at2"/>
<dbReference type="EMBL" id="FNAS01000010">
    <property type="protein sequence ID" value="SDE47749.1"/>
    <property type="molecule type" value="Genomic_DNA"/>
</dbReference>
<dbReference type="Pfam" id="PF13557">
    <property type="entry name" value="Phenol_MetA_deg"/>
    <property type="match status" value="1"/>
</dbReference>
<sequence>MKPILIIILTSVLLPLAKAGDSLSIYRPYILEHYKKAERIQCDACGCSIGGASSGFESILNPQFIGVKYLFQKYESKAYEYDKHYSVPEYYNTIQIWGRFPVIKNLDAYASLPYHAHERKTNPKQNISGIGDLSAMAIYKLRLDSMSHHRLNVGLGVKIPIAKFDRKLTESYNPSFQLGTGSWDYAAIINYTYAKNSWAVALSTDYTFKNQNSKYYRFGDQWNSSLTGYYIHHFNNFSISPRLGMATERYFPNVEVGERLSHTGGYLVLWKMGAEMSIGKFNIGVENQMPIVSKLSEDRVRIRGRNSVYINFNL</sequence>
<evidence type="ECO:0000313" key="1">
    <source>
        <dbReference type="EMBL" id="SDE47749.1"/>
    </source>
</evidence>
<dbReference type="Proteomes" id="UP000198517">
    <property type="component" value="Unassembled WGS sequence"/>
</dbReference>
<proteinExistence type="predicted"/>
<gene>
    <name evidence="1" type="ORF">SAMN05421544_11045</name>
</gene>
<evidence type="ECO:0000313" key="2">
    <source>
        <dbReference type="Proteomes" id="UP000198517"/>
    </source>
</evidence>
<dbReference type="RefSeq" id="WP_092736776.1">
    <property type="nucleotide sequence ID" value="NZ_FNAS01000010.1"/>
</dbReference>
<protein>
    <submittedName>
        <fullName evidence="1">Putative MetA-pathway of phenol degradation</fullName>
    </submittedName>
</protein>
<keyword evidence="2" id="KW-1185">Reference proteome</keyword>
<dbReference type="AlphaFoldDB" id="A0A1G7D8A7"/>
<accession>A0A1G7D8A7</accession>
<organism evidence="1 2">
    <name type="scientific">Riemerella columbipharyngis</name>
    <dbReference type="NCBI Taxonomy" id="1071918"/>
    <lineage>
        <taxon>Bacteria</taxon>
        <taxon>Pseudomonadati</taxon>
        <taxon>Bacteroidota</taxon>
        <taxon>Flavobacteriia</taxon>
        <taxon>Flavobacteriales</taxon>
        <taxon>Weeksellaceae</taxon>
        <taxon>Riemerella</taxon>
    </lineage>
</organism>
<dbReference type="InterPro" id="IPR025737">
    <property type="entry name" value="FApF"/>
</dbReference>
<reference evidence="1 2" key="1">
    <citation type="submission" date="2016-10" db="EMBL/GenBank/DDBJ databases">
        <authorList>
            <person name="de Groot N.N."/>
        </authorList>
    </citation>
    <scope>NUCLEOTIDE SEQUENCE [LARGE SCALE GENOMIC DNA]</scope>
    <source>
        <strain evidence="1 2">DSM 24015</strain>
    </source>
</reference>